<dbReference type="EMBL" id="QNGE01006016">
    <property type="protein sequence ID" value="KAA3671672.1"/>
    <property type="molecule type" value="Genomic_DNA"/>
</dbReference>
<dbReference type="InterPro" id="IPR043502">
    <property type="entry name" value="DNA/RNA_pol_sf"/>
</dbReference>
<dbReference type="AlphaFoldDB" id="A0A5J4N811"/>
<keyword evidence="4" id="KW-0255">Endonuclease</keyword>
<reference evidence="9 10" key="1">
    <citation type="journal article" date="2019" name="Gigascience">
        <title>Whole-genome sequence of the oriental lung fluke Paragonimus westermani.</title>
        <authorList>
            <person name="Oey H."/>
            <person name="Zakrzewski M."/>
            <person name="Narain K."/>
            <person name="Devi K.R."/>
            <person name="Agatsuma T."/>
            <person name="Nawaratna S."/>
            <person name="Gobert G.N."/>
            <person name="Jones M.K."/>
            <person name="Ragan M.A."/>
            <person name="McManus D.P."/>
            <person name="Krause L."/>
        </authorList>
    </citation>
    <scope>NUCLEOTIDE SEQUENCE [LARGE SCALE GENOMIC DNA]</scope>
    <source>
        <strain evidence="9 10">IND2009</strain>
    </source>
</reference>
<keyword evidence="6" id="KW-0695">RNA-directed DNA polymerase</keyword>
<organism evidence="9 10">
    <name type="scientific">Paragonimus westermani</name>
    <dbReference type="NCBI Taxonomy" id="34504"/>
    <lineage>
        <taxon>Eukaryota</taxon>
        <taxon>Metazoa</taxon>
        <taxon>Spiralia</taxon>
        <taxon>Lophotrochozoa</taxon>
        <taxon>Platyhelminthes</taxon>
        <taxon>Trematoda</taxon>
        <taxon>Digenea</taxon>
        <taxon>Plagiorchiida</taxon>
        <taxon>Troglotremata</taxon>
        <taxon>Troglotrematidae</taxon>
        <taxon>Paragonimus</taxon>
    </lineage>
</organism>
<dbReference type="GO" id="GO:0004519">
    <property type="term" value="F:endonuclease activity"/>
    <property type="evidence" value="ECO:0007669"/>
    <property type="project" value="UniProtKB-KW"/>
</dbReference>
<dbReference type="PANTHER" id="PTHR37984">
    <property type="entry name" value="PROTEIN CBG26694"/>
    <property type="match status" value="1"/>
</dbReference>
<sequence>MKEGQLTLKLPVTGESFIVARDASGVGIGAVLKQKAGVVEYARRVLSPAERNYSTTEKECLASVWALEKWRRYSLGRRFHVETNHKPLKWIESKKDTREYDSTIRHVAGKEDCVPDLLSRTQHLDEVHKDVTAVNSIELEGDPGKLQAAQRMDTAIRVVIDPLLSREQPPEDNGNPELKVNRMHWPDLQLDSAGILIRQLRDGINVSVIPAELRAANVRECNQPAHTGCHRTYEVLKQRAYWPGRKNDVDNHVRACQQCQLVKSNNHPSQYPTQPIPSYTRMVHQSMFLGVLSMHHPTLPRDPRTLMRTPRDCPEKYIGSGVYVHFGLEKASLRHFSLPGNDDYISTQLQLHIDRVSPFNASKTQF</sequence>
<keyword evidence="2" id="KW-0548">Nucleotidyltransferase</keyword>
<accession>A0A5J4N811</accession>
<evidence type="ECO:0000313" key="10">
    <source>
        <dbReference type="Proteomes" id="UP000324629"/>
    </source>
</evidence>
<dbReference type="Pfam" id="PF17917">
    <property type="entry name" value="RT_RNaseH"/>
    <property type="match status" value="1"/>
</dbReference>
<dbReference type="InterPro" id="IPR041373">
    <property type="entry name" value="RT_RNaseH"/>
</dbReference>
<keyword evidence="10" id="KW-1185">Reference proteome</keyword>
<dbReference type="InterPro" id="IPR050951">
    <property type="entry name" value="Retrovirus_Pol_polyprotein"/>
</dbReference>
<dbReference type="CDD" id="cd09274">
    <property type="entry name" value="RNase_HI_RT_Ty3"/>
    <property type="match status" value="1"/>
</dbReference>
<comment type="caution">
    <text evidence="9">The sequence shown here is derived from an EMBL/GenBank/DDBJ whole genome shotgun (WGS) entry which is preliminary data.</text>
</comment>
<evidence type="ECO:0000259" key="8">
    <source>
        <dbReference type="Pfam" id="PF17921"/>
    </source>
</evidence>
<evidence type="ECO:0000256" key="1">
    <source>
        <dbReference type="ARBA" id="ARBA00022679"/>
    </source>
</evidence>
<keyword evidence="3" id="KW-0540">Nuclease</keyword>
<evidence type="ECO:0000256" key="3">
    <source>
        <dbReference type="ARBA" id="ARBA00022722"/>
    </source>
</evidence>
<keyword evidence="1" id="KW-0808">Transferase</keyword>
<protein>
    <recommendedName>
        <fullName evidence="11">Integrase zinc-binding domain-containing protein</fullName>
    </recommendedName>
</protein>
<proteinExistence type="predicted"/>
<dbReference type="GO" id="GO:0003964">
    <property type="term" value="F:RNA-directed DNA polymerase activity"/>
    <property type="evidence" value="ECO:0007669"/>
    <property type="project" value="UniProtKB-KW"/>
</dbReference>
<evidence type="ECO:0000256" key="2">
    <source>
        <dbReference type="ARBA" id="ARBA00022695"/>
    </source>
</evidence>
<gene>
    <name evidence="9" type="ORF">DEA37_0001475</name>
</gene>
<dbReference type="PANTHER" id="PTHR37984:SF5">
    <property type="entry name" value="PROTEIN NYNRIN-LIKE"/>
    <property type="match status" value="1"/>
</dbReference>
<name>A0A5J4N811_9TREM</name>
<evidence type="ECO:0000256" key="4">
    <source>
        <dbReference type="ARBA" id="ARBA00022759"/>
    </source>
</evidence>
<evidence type="ECO:0000256" key="5">
    <source>
        <dbReference type="ARBA" id="ARBA00022801"/>
    </source>
</evidence>
<dbReference type="Pfam" id="PF17921">
    <property type="entry name" value="Integrase_H2C2"/>
    <property type="match status" value="1"/>
</dbReference>
<evidence type="ECO:0000259" key="7">
    <source>
        <dbReference type="Pfam" id="PF17917"/>
    </source>
</evidence>
<dbReference type="InterPro" id="IPR041588">
    <property type="entry name" value="Integrase_H2C2"/>
</dbReference>
<keyword evidence="5" id="KW-0378">Hydrolase</keyword>
<evidence type="ECO:0000256" key="6">
    <source>
        <dbReference type="ARBA" id="ARBA00022918"/>
    </source>
</evidence>
<evidence type="ECO:0000313" key="9">
    <source>
        <dbReference type="EMBL" id="KAA3671672.1"/>
    </source>
</evidence>
<dbReference type="Gene3D" id="1.10.340.70">
    <property type="match status" value="1"/>
</dbReference>
<dbReference type="Proteomes" id="UP000324629">
    <property type="component" value="Unassembled WGS sequence"/>
</dbReference>
<dbReference type="GO" id="GO:0016787">
    <property type="term" value="F:hydrolase activity"/>
    <property type="evidence" value="ECO:0007669"/>
    <property type="project" value="UniProtKB-KW"/>
</dbReference>
<evidence type="ECO:0008006" key="11">
    <source>
        <dbReference type="Google" id="ProtNLM"/>
    </source>
</evidence>
<feature type="domain" description="Reverse transcriptase RNase H-like" evidence="7">
    <location>
        <begin position="15"/>
        <end position="97"/>
    </location>
</feature>
<dbReference type="SUPFAM" id="SSF56672">
    <property type="entry name" value="DNA/RNA polymerases"/>
    <property type="match status" value="1"/>
</dbReference>
<feature type="domain" description="Integrase zinc-binding" evidence="8">
    <location>
        <begin position="209"/>
        <end position="264"/>
    </location>
</feature>